<evidence type="ECO:0000256" key="1">
    <source>
        <dbReference type="ARBA" id="ARBA00005104"/>
    </source>
</evidence>
<gene>
    <name evidence="5" type="ORF">WDU99_07250</name>
</gene>
<dbReference type="InterPro" id="IPR050765">
    <property type="entry name" value="Riboflavin_Biosynth_HTPR"/>
</dbReference>
<dbReference type="InterPro" id="IPR024072">
    <property type="entry name" value="DHFR-like_dom_sf"/>
</dbReference>
<evidence type="ECO:0000259" key="4">
    <source>
        <dbReference type="Pfam" id="PF01872"/>
    </source>
</evidence>
<comment type="caution">
    <text evidence="5">The sequence shown here is derived from an EMBL/GenBank/DDBJ whole genome shotgun (WGS) entry which is preliminary data.</text>
</comment>
<dbReference type="Gene3D" id="3.40.430.10">
    <property type="entry name" value="Dihydrofolate Reductase, subunit A"/>
    <property type="match status" value="1"/>
</dbReference>
<dbReference type="RefSeq" id="WP_337331778.1">
    <property type="nucleotide sequence ID" value="NZ_JBBDGM010000005.1"/>
</dbReference>
<feature type="domain" description="Bacterial bifunctional deaminase-reductase C-terminal" evidence="4">
    <location>
        <begin position="41"/>
        <end position="247"/>
    </location>
</feature>
<protein>
    <submittedName>
        <fullName evidence="5">Pyrimidine reductase family protein</fullName>
    </submittedName>
</protein>
<accession>A0ABU8L9X1</accession>
<evidence type="ECO:0000256" key="3">
    <source>
        <dbReference type="ARBA" id="ARBA00023002"/>
    </source>
</evidence>
<keyword evidence="6" id="KW-1185">Reference proteome</keyword>
<sequence>MSDALEVAERAAIDRVWPAPASDLSDDDLLAQVAFPDDRTWLRANFIASIDGAATRDGLSGGLGDAADRRMFDLLRYEADVVLVGAGTLRDEGYDGFRVSSDASVWRVARGLPPHPVLALVSRSLVLDPASPLFVDAPVRPIVYTVASAPDDRREALDRVADVVEVGESDADLRRVRADLAARGLRRIHSEGGPHLFGALLAAGLVDALHLTLAPTLESGDAGRIVRGAPAVPAGATLASVLRSGDELLLQYLLGD</sequence>
<comment type="pathway">
    <text evidence="1">Cofactor biosynthesis; riboflavin biosynthesis.</text>
</comment>
<keyword evidence="3" id="KW-0560">Oxidoreductase</keyword>
<name>A0ABU8L9X1_9MICO</name>
<dbReference type="EMBL" id="JBBDGM010000005">
    <property type="protein sequence ID" value="MEJ1088109.1"/>
    <property type="molecule type" value="Genomic_DNA"/>
</dbReference>
<dbReference type="Proteomes" id="UP001371224">
    <property type="component" value="Unassembled WGS sequence"/>
</dbReference>
<reference evidence="5 6" key="1">
    <citation type="submission" date="2024-02" db="EMBL/GenBank/DDBJ databases">
        <authorList>
            <person name="Saticioglu I.B."/>
        </authorList>
    </citation>
    <scope>NUCLEOTIDE SEQUENCE [LARGE SCALE GENOMIC DNA]</scope>
    <source>
        <strain evidence="5 6">Mu-80</strain>
    </source>
</reference>
<dbReference type="PANTHER" id="PTHR38011">
    <property type="entry name" value="DIHYDROFOLATE REDUCTASE FAMILY PROTEIN (AFU_ORTHOLOGUE AFUA_8G06820)"/>
    <property type="match status" value="1"/>
</dbReference>
<keyword evidence="2" id="KW-0521">NADP</keyword>
<evidence type="ECO:0000313" key="5">
    <source>
        <dbReference type="EMBL" id="MEJ1088109.1"/>
    </source>
</evidence>
<proteinExistence type="predicted"/>
<evidence type="ECO:0000313" key="6">
    <source>
        <dbReference type="Proteomes" id="UP001371224"/>
    </source>
</evidence>
<dbReference type="Pfam" id="PF01872">
    <property type="entry name" value="RibD_C"/>
    <property type="match status" value="1"/>
</dbReference>
<dbReference type="SUPFAM" id="SSF53597">
    <property type="entry name" value="Dihydrofolate reductase-like"/>
    <property type="match status" value="1"/>
</dbReference>
<dbReference type="PANTHER" id="PTHR38011:SF7">
    <property type="entry name" value="2,5-DIAMINO-6-RIBOSYLAMINO-4(3H)-PYRIMIDINONE 5'-PHOSPHATE REDUCTASE"/>
    <property type="match status" value="1"/>
</dbReference>
<organism evidence="5 6">
    <name type="scientific">Microbacterium bandirmense</name>
    <dbReference type="NCBI Taxonomy" id="3122050"/>
    <lineage>
        <taxon>Bacteria</taxon>
        <taxon>Bacillati</taxon>
        <taxon>Actinomycetota</taxon>
        <taxon>Actinomycetes</taxon>
        <taxon>Micrococcales</taxon>
        <taxon>Microbacteriaceae</taxon>
        <taxon>Microbacterium</taxon>
    </lineage>
</organism>
<evidence type="ECO:0000256" key="2">
    <source>
        <dbReference type="ARBA" id="ARBA00022857"/>
    </source>
</evidence>
<dbReference type="InterPro" id="IPR002734">
    <property type="entry name" value="RibDG_C"/>
</dbReference>